<dbReference type="STRING" id="52838.A0A4V4H2F6"/>
<evidence type="ECO:0000313" key="11">
    <source>
        <dbReference type="Proteomes" id="UP000317650"/>
    </source>
</evidence>
<dbReference type="AlphaFoldDB" id="A0A4V4H2F6"/>
<dbReference type="InterPro" id="IPR019716">
    <property type="entry name" value="Ribosomal_mL53"/>
</dbReference>
<evidence type="ECO:0000256" key="2">
    <source>
        <dbReference type="ARBA" id="ARBA00005557"/>
    </source>
</evidence>
<sequence>MLSSSLLEQDAEVSVEGAGGVQRSGPAEGACVEILAQCNARKAKESNPSCQVELQRRTDDSPPRIAVTYVNGVEEIIDAARYPRTGHPPAHLRPRPAQRRPTDVPRSWRAVAGTHPRGGDPPILPRIEIGAGVSCINPTSPDLDAIKDPEYNIAQQISSTDGQQNSGDFRHFIKHSIWPSREDREHSRIPSDQALFDSILWLLLGIDVSGIHEHFLPLGSLDVMIHHHLHQILEPHLRLPSERLSRLGGVSLEAVDLSGPEVPGIDDHMSDVAECGLEELLHRVGLLGGDHVVSGLLLLQHHPHGLDVVPGEAPVAGGGQVAQEDLGLKAEADTADGAGDLAGDEVLATAGALVVEQDAVAGEQAVGLTVVDGVPVRGDLGGSVWRAGMERGRLRLGRRRGAEHLGGASLVVAGGFGGAADGLEEAESAGGDDIGGVVGDLEGDGNVGLGGEVVDLIGEESVDPAAEGGCIGEVGIVELHAGLDGVVGVDVEVV</sequence>
<protein>
    <recommendedName>
        <fullName evidence="7">Large ribosomal subunit protein mL53</fullName>
    </recommendedName>
    <alternativeName>
        <fullName evidence="8">39S ribosomal protein L53, mitochondrial</fullName>
    </alternativeName>
</protein>
<comment type="similarity">
    <text evidence="2">Belongs to the mitochondrion-specific ribosomal protein mL53 family.</text>
</comment>
<proteinExistence type="inferred from homology"/>
<dbReference type="Proteomes" id="UP000317650">
    <property type="component" value="Chromosome 2"/>
</dbReference>
<evidence type="ECO:0000256" key="4">
    <source>
        <dbReference type="ARBA" id="ARBA00022980"/>
    </source>
</evidence>
<keyword evidence="4" id="KW-0689">Ribosomal protein</keyword>
<accession>A0A4V4H2F6</accession>
<dbReference type="PANTHER" id="PTHR33618">
    <property type="entry name" value="39S RIBOSOMAL PROTEIN L53, MITOCHONDRIAL"/>
    <property type="match status" value="1"/>
</dbReference>
<dbReference type="PANTHER" id="PTHR33618:SF1">
    <property type="entry name" value="LARGE RIBOSOMAL SUBUNIT PROTEIN ML53"/>
    <property type="match status" value="1"/>
</dbReference>
<keyword evidence="5" id="KW-0496">Mitochondrion</keyword>
<dbReference type="GO" id="GO:0005762">
    <property type="term" value="C:mitochondrial large ribosomal subunit"/>
    <property type="evidence" value="ECO:0007669"/>
    <property type="project" value="TreeGrafter"/>
</dbReference>
<evidence type="ECO:0000256" key="6">
    <source>
        <dbReference type="ARBA" id="ARBA00023274"/>
    </source>
</evidence>
<evidence type="ECO:0000256" key="8">
    <source>
        <dbReference type="ARBA" id="ARBA00042721"/>
    </source>
</evidence>
<keyword evidence="11" id="KW-1185">Reference proteome</keyword>
<organism evidence="10 11">
    <name type="scientific">Musa balbisiana</name>
    <name type="common">Banana</name>
    <dbReference type="NCBI Taxonomy" id="52838"/>
    <lineage>
        <taxon>Eukaryota</taxon>
        <taxon>Viridiplantae</taxon>
        <taxon>Streptophyta</taxon>
        <taxon>Embryophyta</taxon>
        <taxon>Tracheophyta</taxon>
        <taxon>Spermatophyta</taxon>
        <taxon>Magnoliopsida</taxon>
        <taxon>Liliopsida</taxon>
        <taxon>Zingiberales</taxon>
        <taxon>Musaceae</taxon>
        <taxon>Musa</taxon>
    </lineage>
</organism>
<comment type="caution">
    <text evidence="10">The sequence shown here is derived from an EMBL/GenBank/DDBJ whole genome shotgun (WGS) entry which is preliminary data.</text>
</comment>
<evidence type="ECO:0000313" key="10">
    <source>
        <dbReference type="EMBL" id="THU44176.1"/>
    </source>
</evidence>
<evidence type="ECO:0000256" key="7">
    <source>
        <dbReference type="ARBA" id="ARBA00035180"/>
    </source>
</evidence>
<feature type="region of interest" description="Disordered" evidence="9">
    <location>
        <begin position="83"/>
        <end position="123"/>
    </location>
</feature>
<reference evidence="10 11" key="1">
    <citation type="journal article" date="2019" name="Nat. Plants">
        <title>Genome sequencing of Musa balbisiana reveals subgenome evolution and function divergence in polyploid bananas.</title>
        <authorList>
            <person name="Yao X."/>
        </authorList>
    </citation>
    <scope>NUCLEOTIDE SEQUENCE [LARGE SCALE GENOMIC DNA]</scope>
    <source>
        <strain evidence="11">cv. DH-PKW</strain>
        <tissue evidence="10">Leaves</tissue>
    </source>
</reference>
<evidence type="ECO:0000256" key="5">
    <source>
        <dbReference type="ARBA" id="ARBA00023128"/>
    </source>
</evidence>
<keyword evidence="3" id="KW-0809">Transit peptide</keyword>
<evidence type="ECO:0000256" key="1">
    <source>
        <dbReference type="ARBA" id="ARBA00004173"/>
    </source>
</evidence>
<dbReference type="EMBL" id="PYDT01000011">
    <property type="protein sequence ID" value="THU44176.1"/>
    <property type="molecule type" value="Genomic_DNA"/>
</dbReference>
<comment type="subcellular location">
    <subcellularLocation>
        <location evidence="1">Mitochondrion</location>
    </subcellularLocation>
</comment>
<dbReference type="Pfam" id="PF10780">
    <property type="entry name" value="MRP_L53"/>
    <property type="match status" value="1"/>
</dbReference>
<name>A0A4V4H2F6_MUSBA</name>
<evidence type="ECO:0000256" key="9">
    <source>
        <dbReference type="SAM" id="MobiDB-lite"/>
    </source>
</evidence>
<feature type="region of interest" description="Disordered" evidence="9">
    <location>
        <begin position="1"/>
        <end position="26"/>
    </location>
</feature>
<evidence type="ECO:0000256" key="3">
    <source>
        <dbReference type="ARBA" id="ARBA00022946"/>
    </source>
</evidence>
<keyword evidence="6" id="KW-0687">Ribonucleoprotein</keyword>
<dbReference type="Gene3D" id="3.40.30.10">
    <property type="entry name" value="Glutaredoxin"/>
    <property type="match status" value="1"/>
</dbReference>
<gene>
    <name evidence="10" type="ORF">C4D60_Mb02t04650</name>
</gene>
<dbReference type="InterPro" id="IPR052473">
    <property type="entry name" value="mtLSU_mL53"/>
</dbReference>